<evidence type="ECO:0000313" key="2">
    <source>
        <dbReference type="EMBL" id="GCD98571.1"/>
    </source>
</evidence>
<dbReference type="Proteomes" id="UP000286931">
    <property type="component" value="Unassembled WGS sequence"/>
</dbReference>
<protein>
    <recommendedName>
        <fullName evidence="4">Secreted protein</fullName>
    </recommendedName>
</protein>
<sequence length="143" mass="15074">MSVRRKLFTTAAAVTLLGTPLVMASSASAASAESAGGASAAATSCIGGAWKYDKPSGWGYAPTGSGYYVTTNRCADIQVKPDQNTVIRLCYLKNRDPGKEVCKGEVTVKTGKWTVLGTDFENGAYFYFKFPNTDAHKTGLVAA</sequence>
<reference evidence="2 3" key="1">
    <citation type="submission" date="2018-12" db="EMBL/GenBank/DDBJ databases">
        <title>Draft genome sequence of Embleya hyalina NBRC 13850T.</title>
        <authorList>
            <person name="Komaki H."/>
            <person name="Hosoyama A."/>
            <person name="Kimura A."/>
            <person name="Ichikawa N."/>
            <person name="Tamura T."/>
        </authorList>
    </citation>
    <scope>NUCLEOTIDE SEQUENCE [LARGE SCALE GENOMIC DNA]</scope>
    <source>
        <strain evidence="2 3">NBRC 13850</strain>
    </source>
</reference>
<accession>A0A401YVH3</accession>
<keyword evidence="3" id="KW-1185">Reference proteome</keyword>
<dbReference type="AlphaFoldDB" id="A0A401YVH3"/>
<feature type="chain" id="PRO_5019410130" description="Secreted protein" evidence="1">
    <location>
        <begin position="30"/>
        <end position="143"/>
    </location>
</feature>
<evidence type="ECO:0000256" key="1">
    <source>
        <dbReference type="SAM" id="SignalP"/>
    </source>
</evidence>
<organism evidence="2 3">
    <name type="scientific">Embleya hyalina</name>
    <dbReference type="NCBI Taxonomy" id="516124"/>
    <lineage>
        <taxon>Bacteria</taxon>
        <taxon>Bacillati</taxon>
        <taxon>Actinomycetota</taxon>
        <taxon>Actinomycetes</taxon>
        <taxon>Kitasatosporales</taxon>
        <taxon>Streptomycetaceae</taxon>
        <taxon>Embleya</taxon>
    </lineage>
</organism>
<dbReference type="OrthoDB" id="4315969at2"/>
<dbReference type="RefSeq" id="WP_126640462.1">
    <property type="nucleotide sequence ID" value="NZ_BIFH01000028.1"/>
</dbReference>
<keyword evidence="1" id="KW-0732">Signal</keyword>
<evidence type="ECO:0000313" key="3">
    <source>
        <dbReference type="Proteomes" id="UP000286931"/>
    </source>
</evidence>
<evidence type="ECO:0008006" key="4">
    <source>
        <dbReference type="Google" id="ProtNLM"/>
    </source>
</evidence>
<gene>
    <name evidence="2" type="ORF">EHYA_06282</name>
</gene>
<dbReference type="EMBL" id="BIFH01000028">
    <property type="protein sequence ID" value="GCD98571.1"/>
    <property type="molecule type" value="Genomic_DNA"/>
</dbReference>
<proteinExistence type="predicted"/>
<feature type="signal peptide" evidence="1">
    <location>
        <begin position="1"/>
        <end position="29"/>
    </location>
</feature>
<comment type="caution">
    <text evidence="2">The sequence shown here is derived from an EMBL/GenBank/DDBJ whole genome shotgun (WGS) entry which is preliminary data.</text>
</comment>
<name>A0A401YVH3_9ACTN</name>